<feature type="compositionally biased region" description="Basic and acidic residues" evidence="1">
    <location>
        <begin position="147"/>
        <end position="160"/>
    </location>
</feature>
<reference evidence="2" key="1">
    <citation type="submission" date="2019-08" db="EMBL/GenBank/DDBJ databases">
        <authorList>
            <person name="Kucharzyk K."/>
            <person name="Murdoch R.W."/>
            <person name="Higgins S."/>
            <person name="Loffler F."/>
        </authorList>
    </citation>
    <scope>NUCLEOTIDE SEQUENCE</scope>
</reference>
<feature type="compositionally biased region" description="Low complexity" evidence="1">
    <location>
        <begin position="102"/>
        <end position="114"/>
    </location>
</feature>
<protein>
    <submittedName>
        <fullName evidence="2">Uncharacterized protein</fullName>
    </submittedName>
</protein>
<comment type="caution">
    <text evidence="2">The sequence shown here is derived from an EMBL/GenBank/DDBJ whole genome shotgun (WGS) entry which is preliminary data.</text>
</comment>
<feature type="region of interest" description="Disordered" evidence="1">
    <location>
        <begin position="1"/>
        <end position="58"/>
    </location>
</feature>
<gene>
    <name evidence="2" type="ORF">SDC9_170537</name>
</gene>
<feature type="compositionally biased region" description="Basic and acidic residues" evidence="1">
    <location>
        <begin position="30"/>
        <end position="58"/>
    </location>
</feature>
<evidence type="ECO:0000256" key="1">
    <source>
        <dbReference type="SAM" id="MobiDB-lite"/>
    </source>
</evidence>
<feature type="region of interest" description="Disordered" evidence="1">
    <location>
        <begin position="77"/>
        <end position="160"/>
    </location>
</feature>
<dbReference type="AlphaFoldDB" id="A0A645GAT7"/>
<name>A0A645GAT7_9ZZZZ</name>
<organism evidence="2">
    <name type="scientific">bioreactor metagenome</name>
    <dbReference type="NCBI Taxonomy" id="1076179"/>
    <lineage>
        <taxon>unclassified sequences</taxon>
        <taxon>metagenomes</taxon>
        <taxon>ecological metagenomes</taxon>
    </lineage>
</organism>
<evidence type="ECO:0000313" key="2">
    <source>
        <dbReference type="EMBL" id="MPN23150.1"/>
    </source>
</evidence>
<sequence length="160" mass="18289">MPEQAGHAQQQRFLAFLGDEDQGEPQVVPEGDKVVDGHRRQRRPHEGDHDGREDAEVARAVDKARLDQLMRRLAHKLRQHKDRHRDAHRQVNGHQRPLAVHQAQGLDDLQQLDGADADGQHHARNQKEEHEARYLSPPVGQRVGGQRADDQHQDQRGDDD</sequence>
<feature type="compositionally biased region" description="Basic and acidic residues" evidence="1">
    <location>
        <begin position="118"/>
        <end position="133"/>
    </location>
</feature>
<proteinExistence type="predicted"/>
<dbReference type="EMBL" id="VSSQ01071565">
    <property type="protein sequence ID" value="MPN23150.1"/>
    <property type="molecule type" value="Genomic_DNA"/>
</dbReference>
<accession>A0A645GAT7</accession>